<protein>
    <recommendedName>
        <fullName evidence="5">Cell wall anchor protein</fullName>
    </recommendedName>
</protein>
<organism evidence="3 4">
    <name type="scientific">Chryseobacterium oranimense</name>
    <dbReference type="NCBI Taxonomy" id="421058"/>
    <lineage>
        <taxon>Bacteria</taxon>
        <taxon>Pseudomonadati</taxon>
        <taxon>Bacteroidota</taxon>
        <taxon>Flavobacteriia</taxon>
        <taxon>Flavobacteriales</taxon>
        <taxon>Weeksellaceae</taxon>
        <taxon>Chryseobacterium group</taxon>
        <taxon>Chryseobacterium</taxon>
    </lineage>
</organism>
<keyword evidence="1" id="KW-0175">Coiled coil</keyword>
<feature type="signal peptide" evidence="2">
    <location>
        <begin position="1"/>
        <end position="18"/>
    </location>
</feature>
<feature type="coiled-coil region" evidence="1">
    <location>
        <begin position="317"/>
        <end position="354"/>
    </location>
</feature>
<proteinExistence type="predicted"/>
<sequence length="356" mass="39224">MKQKLLSLALLASSFSFAQLYTPAGTLQTSSNNNVGIGTNAPEGSLDINANSGIPIIRGNGDYIPTGLRFIDDSYTQSGQVKEWSIWKGNTWAKGLGFMRYDAVNRCAGGICDVPLFLSDNGNIGINTPSPQEKLSIFGKHYTSTILLHADNDGNAPADLMIWASEPGLTYSGVGIGNNMKNFLNGGSMERINPSKGGSYIRLLDNEINFNLVSGTGLKQQTFTLHSNGNASLQGKFEAKEVKVTLTPTADFVFDDNYNLPNLEDVEKHIKENRHLPEIASAKVMEKEGVNMGEFQIKLLQKIEELTLYTIEQSKQIKSQSEQIRLLKEENKALNMQSEKIEKIEAQLEQLLSEKK</sequence>
<dbReference type="STRING" id="421058.SAMN05421866_1660"/>
<evidence type="ECO:0000313" key="3">
    <source>
        <dbReference type="EMBL" id="SHG96222.1"/>
    </source>
</evidence>
<name>A0A1M5P376_9FLAO</name>
<keyword evidence="4" id="KW-1185">Reference proteome</keyword>
<accession>A0A1M5P376</accession>
<evidence type="ECO:0000256" key="2">
    <source>
        <dbReference type="SAM" id="SignalP"/>
    </source>
</evidence>
<evidence type="ECO:0008006" key="5">
    <source>
        <dbReference type="Google" id="ProtNLM"/>
    </source>
</evidence>
<dbReference type="RefSeq" id="WP_139258798.1">
    <property type="nucleotide sequence ID" value="NZ_FQWT01000002.1"/>
</dbReference>
<evidence type="ECO:0000256" key="1">
    <source>
        <dbReference type="SAM" id="Coils"/>
    </source>
</evidence>
<reference evidence="4" key="1">
    <citation type="submission" date="2016-11" db="EMBL/GenBank/DDBJ databases">
        <authorList>
            <person name="Varghese N."/>
            <person name="Submissions S."/>
        </authorList>
    </citation>
    <scope>NUCLEOTIDE SEQUENCE [LARGE SCALE GENOMIC DNA]</scope>
    <source>
        <strain evidence="4">DSM 19055</strain>
    </source>
</reference>
<evidence type="ECO:0000313" key="4">
    <source>
        <dbReference type="Proteomes" id="UP000184047"/>
    </source>
</evidence>
<dbReference type="OrthoDB" id="658938at2"/>
<keyword evidence="2" id="KW-0732">Signal</keyword>
<dbReference type="AlphaFoldDB" id="A0A1M5P376"/>
<feature type="chain" id="PRO_5013133033" description="Cell wall anchor protein" evidence="2">
    <location>
        <begin position="19"/>
        <end position="356"/>
    </location>
</feature>
<gene>
    <name evidence="3" type="ORF">SAMN05421866_1660</name>
</gene>
<dbReference type="Proteomes" id="UP000184047">
    <property type="component" value="Unassembled WGS sequence"/>
</dbReference>
<dbReference type="EMBL" id="FQWT01000002">
    <property type="protein sequence ID" value="SHG96222.1"/>
    <property type="molecule type" value="Genomic_DNA"/>
</dbReference>